<dbReference type="SUPFAM" id="SSF55979">
    <property type="entry name" value="DNA clamp"/>
    <property type="match status" value="3"/>
</dbReference>
<dbReference type="CDD" id="cd00140">
    <property type="entry name" value="beta_clamp"/>
    <property type="match status" value="1"/>
</dbReference>
<evidence type="ECO:0000313" key="14">
    <source>
        <dbReference type="Proteomes" id="UP001140076"/>
    </source>
</evidence>
<sequence>MIFGADRDSFAEAVAWTARALPARPAMPVLAGMRLEIAEGSSTLRLSSFDYEVSARAELDVDVETSGAVLVSGRLLAEIARNLPAAPLRLRADGARVLVTCGSAKFTLLTLPLEDYPTLPDMPRTTGSLSAESFAAAVRQVSPAASRDDTLPMLTGINIAFRGDTLTLAATDRYRIAVRELWWKPEVPDLDTAALVPARTLHDIARSLAPGSNVDIALSSAAPGGGAAAAAHGEGMIGFDNSGRRTTTRLIDSDFIPYQNRFPAESAARATVPTAPLIEAVKRVALVADRNTPLRLSFTEREVVLEAGSGDDAQAAEALEVQFSGDPMRVAFTPEYFLDGLGAVQTESARIDFTQPTKPVVVSDVPAGDSATSEFRYLVMPLRVP</sequence>
<evidence type="ECO:0000256" key="4">
    <source>
        <dbReference type="ARBA" id="ARBA00022679"/>
    </source>
</evidence>
<dbReference type="GO" id="GO:0003887">
    <property type="term" value="F:DNA-directed DNA polymerase activity"/>
    <property type="evidence" value="ECO:0007669"/>
    <property type="project" value="UniProtKB-UniRule"/>
</dbReference>
<evidence type="ECO:0000259" key="12">
    <source>
        <dbReference type="Pfam" id="PF02768"/>
    </source>
</evidence>
<dbReference type="Pfam" id="PF02768">
    <property type="entry name" value="DNA_pol3_beta_3"/>
    <property type="match status" value="1"/>
</dbReference>
<feature type="domain" description="DNA polymerase III beta sliding clamp central" evidence="11">
    <location>
        <begin position="129"/>
        <end position="255"/>
    </location>
</feature>
<keyword evidence="4 9" id="KW-0808">Transferase</keyword>
<keyword evidence="6 9" id="KW-0235">DNA replication</keyword>
<dbReference type="Proteomes" id="UP001140076">
    <property type="component" value="Unassembled WGS sequence"/>
</dbReference>
<comment type="similarity">
    <text evidence="2 9">Belongs to the beta sliding clamp family.</text>
</comment>
<dbReference type="Pfam" id="PF02767">
    <property type="entry name" value="DNA_pol3_beta_2"/>
    <property type="match status" value="1"/>
</dbReference>
<dbReference type="RefSeq" id="WP_270071927.1">
    <property type="nucleotide sequence ID" value="NZ_JAJAQC010000013.1"/>
</dbReference>
<keyword evidence="5 9" id="KW-0548">Nucleotidyltransferase</keyword>
<dbReference type="InterPro" id="IPR022634">
    <property type="entry name" value="DNA_polIII_beta_N"/>
</dbReference>
<evidence type="ECO:0000256" key="6">
    <source>
        <dbReference type="ARBA" id="ARBA00022705"/>
    </source>
</evidence>
<feature type="domain" description="DNA polymerase III beta sliding clamp C-terminal" evidence="12">
    <location>
        <begin position="262"/>
        <end position="382"/>
    </location>
</feature>
<dbReference type="InterPro" id="IPR046938">
    <property type="entry name" value="DNA_clamp_sf"/>
</dbReference>
<dbReference type="InterPro" id="IPR001001">
    <property type="entry name" value="DNA_polIII_beta"/>
</dbReference>
<dbReference type="FunFam" id="3.10.150.10:FF:000005">
    <property type="entry name" value="Beta sliding clamp"/>
    <property type="match status" value="1"/>
</dbReference>
<dbReference type="PANTHER" id="PTHR30478:SF0">
    <property type="entry name" value="BETA SLIDING CLAMP"/>
    <property type="match status" value="1"/>
</dbReference>
<dbReference type="PANTHER" id="PTHR30478">
    <property type="entry name" value="DNA POLYMERASE III SUBUNIT BETA"/>
    <property type="match status" value="1"/>
</dbReference>
<name>A0A9X3NM37_9ACTN</name>
<evidence type="ECO:0000256" key="1">
    <source>
        <dbReference type="ARBA" id="ARBA00004496"/>
    </source>
</evidence>
<dbReference type="NCBIfam" id="TIGR00663">
    <property type="entry name" value="dnan"/>
    <property type="match status" value="1"/>
</dbReference>
<evidence type="ECO:0000256" key="7">
    <source>
        <dbReference type="ARBA" id="ARBA00022932"/>
    </source>
</evidence>
<comment type="subcellular location">
    <subcellularLocation>
        <location evidence="1 9">Cytoplasm</location>
    </subcellularLocation>
</comment>
<evidence type="ECO:0000259" key="10">
    <source>
        <dbReference type="Pfam" id="PF00712"/>
    </source>
</evidence>
<dbReference type="GO" id="GO:0006271">
    <property type="term" value="P:DNA strand elongation involved in DNA replication"/>
    <property type="evidence" value="ECO:0007669"/>
    <property type="project" value="TreeGrafter"/>
</dbReference>
<dbReference type="GO" id="GO:0009360">
    <property type="term" value="C:DNA polymerase III complex"/>
    <property type="evidence" value="ECO:0007669"/>
    <property type="project" value="InterPro"/>
</dbReference>
<reference evidence="13" key="1">
    <citation type="submission" date="2021-10" db="EMBL/GenBank/DDBJ databases">
        <title>Streptomonospora sp. nov., isolated from mangrove soil.</title>
        <authorList>
            <person name="Chen X."/>
            <person name="Ge X."/>
            <person name="Liu W."/>
        </authorList>
    </citation>
    <scope>NUCLEOTIDE SEQUENCE</scope>
    <source>
        <strain evidence="13">S1-112</strain>
    </source>
</reference>
<keyword evidence="14" id="KW-1185">Reference proteome</keyword>
<evidence type="ECO:0000256" key="8">
    <source>
        <dbReference type="ARBA" id="ARBA00023125"/>
    </source>
</evidence>
<proteinExistence type="inferred from homology"/>
<dbReference type="Gene3D" id="3.10.150.10">
    <property type="entry name" value="DNA Polymerase III, subunit A, domain 2"/>
    <property type="match status" value="3"/>
</dbReference>
<dbReference type="InterPro" id="IPR022635">
    <property type="entry name" value="DNA_polIII_beta_C"/>
</dbReference>
<organism evidence="13 14">
    <name type="scientific">Streptomonospora mangrovi</name>
    <dbReference type="NCBI Taxonomy" id="2883123"/>
    <lineage>
        <taxon>Bacteria</taxon>
        <taxon>Bacillati</taxon>
        <taxon>Actinomycetota</taxon>
        <taxon>Actinomycetes</taxon>
        <taxon>Streptosporangiales</taxon>
        <taxon>Nocardiopsidaceae</taxon>
        <taxon>Streptomonospora</taxon>
    </lineage>
</organism>
<keyword evidence="7 9" id="KW-0239">DNA-directed DNA polymerase</keyword>
<dbReference type="EMBL" id="JAJAQC010000013">
    <property type="protein sequence ID" value="MDA0564648.1"/>
    <property type="molecule type" value="Genomic_DNA"/>
</dbReference>
<evidence type="ECO:0000259" key="11">
    <source>
        <dbReference type="Pfam" id="PF02767"/>
    </source>
</evidence>
<evidence type="ECO:0000256" key="3">
    <source>
        <dbReference type="ARBA" id="ARBA00022490"/>
    </source>
</evidence>
<comment type="caution">
    <text evidence="13">The sequence shown here is derived from an EMBL/GenBank/DDBJ whole genome shotgun (WGS) entry which is preliminary data.</text>
</comment>
<dbReference type="SMART" id="SM00480">
    <property type="entry name" value="POL3Bc"/>
    <property type="match status" value="1"/>
</dbReference>
<keyword evidence="3 9" id="KW-0963">Cytoplasm</keyword>
<dbReference type="GO" id="GO:0008408">
    <property type="term" value="F:3'-5' exonuclease activity"/>
    <property type="evidence" value="ECO:0007669"/>
    <property type="project" value="InterPro"/>
</dbReference>
<dbReference type="InterPro" id="IPR022637">
    <property type="entry name" value="DNA_polIII_beta_cen"/>
</dbReference>
<gene>
    <name evidence="13" type="primary">dnaN</name>
    <name evidence="13" type="ORF">LG943_09950</name>
</gene>
<comment type="function">
    <text evidence="9">Confers DNA tethering and processivity to DNA polymerases and other proteins. Acts as a clamp, forming a ring around DNA (a reaction catalyzed by the clamp-loading complex) which diffuses in an ATP-independent manner freely and bidirectionally along dsDNA. Initially characterized for its ability to contact the catalytic subunit of DNA polymerase III (Pol III), a complex, multichain enzyme responsible for most of the replicative synthesis in bacteria; Pol III exhibits 3'-5' exonuclease proofreading activity. The beta chain is required for initiation of replication as well as for processivity of DNA replication.</text>
</comment>
<evidence type="ECO:0000256" key="2">
    <source>
        <dbReference type="ARBA" id="ARBA00010752"/>
    </source>
</evidence>
<dbReference type="GO" id="GO:0003677">
    <property type="term" value="F:DNA binding"/>
    <property type="evidence" value="ECO:0007669"/>
    <property type="project" value="UniProtKB-UniRule"/>
</dbReference>
<comment type="subunit">
    <text evidence="9">Forms a ring-shaped head-to-tail homodimer around DNA.</text>
</comment>
<dbReference type="AlphaFoldDB" id="A0A9X3NM37"/>
<accession>A0A9X3NM37</accession>
<dbReference type="PIRSF" id="PIRSF000804">
    <property type="entry name" value="DNA_pol_III_b"/>
    <property type="match status" value="1"/>
</dbReference>
<evidence type="ECO:0000256" key="5">
    <source>
        <dbReference type="ARBA" id="ARBA00022695"/>
    </source>
</evidence>
<keyword evidence="8" id="KW-0238">DNA-binding</keyword>
<evidence type="ECO:0000313" key="13">
    <source>
        <dbReference type="EMBL" id="MDA0564648.1"/>
    </source>
</evidence>
<dbReference type="Pfam" id="PF00712">
    <property type="entry name" value="DNA_pol3_beta"/>
    <property type="match status" value="1"/>
</dbReference>
<protein>
    <recommendedName>
        <fullName evidence="9">Beta sliding clamp</fullName>
    </recommendedName>
</protein>
<feature type="domain" description="DNA polymerase III beta sliding clamp N-terminal" evidence="10">
    <location>
        <begin position="1"/>
        <end position="120"/>
    </location>
</feature>
<dbReference type="GO" id="GO:0005737">
    <property type="term" value="C:cytoplasm"/>
    <property type="evidence" value="ECO:0007669"/>
    <property type="project" value="UniProtKB-SubCell"/>
</dbReference>
<evidence type="ECO:0000256" key="9">
    <source>
        <dbReference type="PIRNR" id="PIRNR000804"/>
    </source>
</evidence>